<dbReference type="Proteomes" id="UP001529338">
    <property type="component" value="Unassembled WGS sequence"/>
</dbReference>
<evidence type="ECO:0000313" key="2">
    <source>
        <dbReference type="Proteomes" id="UP001529338"/>
    </source>
</evidence>
<dbReference type="RefSeq" id="WP_289455313.1">
    <property type="nucleotide sequence ID" value="NZ_JAUCGQ010000001.1"/>
</dbReference>
<proteinExistence type="predicted"/>
<dbReference type="EMBL" id="JAUCGQ010000001">
    <property type="protein sequence ID" value="MDM7855489.1"/>
    <property type="molecule type" value="Genomic_DNA"/>
</dbReference>
<protein>
    <submittedName>
        <fullName evidence="1">Uncharacterized protein</fullName>
    </submittedName>
</protein>
<reference evidence="1 2" key="1">
    <citation type="submission" date="2023-06" db="EMBL/GenBank/DDBJ databases">
        <title>Cellulomonas sp. MW4 Whole genome sequence.</title>
        <authorList>
            <person name="Park S."/>
        </authorList>
    </citation>
    <scope>NUCLEOTIDE SEQUENCE [LARGE SCALE GENOMIC DNA]</scope>
    <source>
        <strain evidence="1 2">MW4</strain>
    </source>
</reference>
<name>A0ABT7SH13_9CELL</name>
<gene>
    <name evidence="1" type="ORF">QRT04_11165</name>
</gene>
<evidence type="ECO:0000313" key="1">
    <source>
        <dbReference type="EMBL" id="MDM7855489.1"/>
    </source>
</evidence>
<keyword evidence="2" id="KW-1185">Reference proteome</keyword>
<organism evidence="1 2">
    <name type="scientific">Cellulomonas alba</name>
    <dbReference type="NCBI Taxonomy" id="3053467"/>
    <lineage>
        <taxon>Bacteria</taxon>
        <taxon>Bacillati</taxon>
        <taxon>Actinomycetota</taxon>
        <taxon>Actinomycetes</taxon>
        <taxon>Micrococcales</taxon>
        <taxon>Cellulomonadaceae</taxon>
        <taxon>Cellulomonas</taxon>
    </lineage>
</organism>
<sequence length="91" mass="9924">MTSTARAELHPQASSDDLLDAATLAAQRQTQGTVMFELIEDEAPALLDGSAHFAPLALVEHWDVTNEDVPVCELYWPLVVELGPHMLKGDL</sequence>
<comment type="caution">
    <text evidence="1">The sequence shown here is derived from an EMBL/GenBank/DDBJ whole genome shotgun (WGS) entry which is preliminary data.</text>
</comment>
<accession>A0ABT7SH13</accession>